<dbReference type="AlphaFoldDB" id="A0A7D4P3M4"/>
<evidence type="ECO:0000313" key="8">
    <source>
        <dbReference type="EMBL" id="QKI88676.1"/>
    </source>
</evidence>
<keyword evidence="2" id="KW-0479">Metal-binding</keyword>
<sequence>MEAFDWQWQASLLNEMLDSLVEQGFYIWDDAIPQALCLALLNEVQQLEQEGEMYKAGIGRGDDHQLKSEVRRDKIKWLDGNTTSQILYLKMMAELQFQINRALFLGLFEYEAHFALYDKGDFYKRHRDSFKGAANRILTTVLYLNPEWDKEWGGELLLYPDDDQEQTVLARVTPKIGRLAIFMSENLPHEVLPTHQPRVSIAGWFRCNNSLGGQIDPAK</sequence>
<evidence type="ECO:0000256" key="2">
    <source>
        <dbReference type="ARBA" id="ARBA00022723"/>
    </source>
</evidence>
<gene>
    <name evidence="8" type="ORF">HQN79_03370</name>
</gene>
<dbReference type="GO" id="GO:0031418">
    <property type="term" value="F:L-ascorbic acid binding"/>
    <property type="evidence" value="ECO:0007669"/>
    <property type="project" value="UniProtKB-KW"/>
</dbReference>
<evidence type="ECO:0000256" key="6">
    <source>
        <dbReference type="ARBA" id="ARBA00023004"/>
    </source>
</evidence>
<dbReference type="Proteomes" id="UP000504724">
    <property type="component" value="Chromosome"/>
</dbReference>
<comment type="cofactor">
    <cofactor evidence="1">
        <name>L-ascorbate</name>
        <dbReference type="ChEBI" id="CHEBI:38290"/>
    </cofactor>
</comment>
<dbReference type="Pfam" id="PF13640">
    <property type="entry name" value="2OG-FeII_Oxy_3"/>
    <property type="match status" value="1"/>
</dbReference>
<dbReference type="PROSITE" id="PS51471">
    <property type="entry name" value="FE2OG_OXY"/>
    <property type="match status" value="1"/>
</dbReference>
<dbReference type="RefSeq" id="WP_173284289.1">
    <property type="nucleotide sequence ID" value="NZ_CP054020.1"/>
</dbReference>
<evidence type="ECO:0000256" key="4">
    <source>
        <dbReference type="ARBA" id="ARBA00022964"/>
    </source>
</evidence>
<dbReference type="Gene3D" id="2.60.120.620">
    <property type="entry name" value="q2cbj1_9rhob like domain"/>
    <property type="match status" value="1"/>
</dbReference>
<keyword evidence="6" id="KW-0408">Iron</keyword>
<organism evidence="8 9">
    <name type="scientific">Thiomicrorhabdus xiamenensis</name>
    <dbReference type="NCBI Taxonomy" id="2739063"/>
    <lineage>
        <taxon>Bacteria</taxon>
        <taxon>Pseudomonadati</taxon>
        <taxon>Pseudomonadota</taxon>
        <taxon>Gammaproteobacteria</taxon>
        <taxon>Thiotrichales</taxon>
        <taxon>Piscirickettsiaceae</taxon>
        <taxon>Thiomicrorhabdus</taxon>
    </lineage>
</organism>
<proteinExistence type="predicted"/>
<dbReference type="PANTHER" id="PTHR12907">
    <property type="entry name" value="EGL NINE HOMOLOG-RELATED"/>
    <property type="match status" value="1"/>
</dbReference>
<reference evidence="8 9" key="1">
    <citation type="submission" date="2020-05" db="EMBL/GenBank/DDBJ databases">
        <title>Thiomicrorhabdus sediminis sp.nov. and Thiomicrorhabdus xiamenensis sp.nov., novel sulfur-oxidizing bacteria isolated from coastal sediment.</title>
        <authorList>
            <person name="Liu X."/>
        </authorList>
    </citation>
    <scope>NUCLEOTIDE SEQUENCE [LARGE SCALE GENOMIC DNA]</scope>
    <source>
        <strain evidence="8 9">G2</strain>
    </source>
</reference>
<dbReference type="InterPro" id="IPR051559">
    <property type="entry name" value="HIF_prolyl_hydroxylases"/>
</dbReference>
<dbReference type="KEGG" id="txa:HQN79_03370"/>
<keyword evidence="9" id="KW-1185">Reference proteome</keyword>
<evidence type="ECO:0000313" key="9">
    <source>
        <dbReference type="Proteomes" id="UP000504724"/>
    </source>
</evidence>
<keyword evidence="3" id="KW-0847">Vitamin C</keyword>
<keyword evidence="5" id="KW-0560">Oxidoreductase</keyword>
<evidence type="ECO:0000259" key="7">
    <source>
        <dbReference type="PROSITE" id="PS51471"/>
    </source>
</evidence>
<dbReference type="GO" id="GO:0031543">
    <property type="term" value="F:peptidyl-proline dioxygenase activity"/>
    <property type="evidence" value="ECO:0007669"/>
    <property type="project" value="TreeGrafter"/>
</dbReference>
<dbReference type="InterPro" id="IPR005123">
    <property type="entry name" value="Oxoglu/Fe-dep_dioxygenase_dom"/>
</dbReference>
<evidence type="ECO:0000256" key="3">
    <source>
        <dbReference type="ARBA" id="ARBA00022896"/>
    </source>
</evidence>
<keyword evidence="4" id="KW-0223">Dioxygenase</keyword>
<evidence type="ECO:0000256" key="5">
    <source>
        <dbReference type="ARBA" id="ARBA00023002"/>
    </source>
</evidence>
<evidence type="ECO:0000256" key="1">
    <source>
        <dbReference type="ARBA" id="ARBA00001961"/>
    </source>
</evidence>
<name>A0A7D4P3M4_9GAMM</name>
<dbReference type="SMART" id="SM00702">
    <property type="entry name" value="P4Hc"/>
    <property type="match status" value="1"/>
</dbReference>
<protein>
    <submittedName>
        <fullName evidence="8">2OG-Fe(II) oxygenase</fullName>
    </submittedName>
</protein>
<dbReference type="GO" id="GO:0071456">
    <property type="term" value="P:cellular response to hypoxia"/>
    <property type="evidence" value="ECO:0007669"/>
    <property type="project" value="TreeGrafter"/>
</dbReference>
<dbReference type="PANTHER" id="PTHR12907:SF26">
    <property type="entry name" value="HIF PROLYL HYDROXYLASE, ISOFORM C"/>
    <property type="match status" value="1"/>
</dbReference>
<dbReference type="InterPro" id="IPR044862">
    <property type="entry name" value="Pro_4_hyd_alph_FE2OG_OXY"/>
</dbReference>
<feature type="domain" description="Fe2OG dioxygenase" evidence="7">
    <location>
        <begin position="98"/>
        <end position="207"/>
    </location>
</feature>
<dbReference type="GO" id="GO:0008198">
    <property type="term" value="F:ferrous iron binding"/>
    <property type="evidence" value="ECO:0007669"/>
    <property type="project" value="TreeGrafter"/>
</dbReference>
<accession>A0A7D4P3M4</accession>
<dbReference type="EMBL" id="CP054020">
    <property type="protein sequence ID" value="QKI88676.1"/>
    <property type="molecule type" value="Genomic_DNA"/>
</dbReference>
<dbReference type="InterPro" id="IPR006620">
    <property type="entry name" value="Pro_4_hyd_alph"/>
</dbReference>